<organism evidence="4 5">
    <name type="scientific">Aromia moschata</name>
    <dbReference type="NCBI Taxonomy" id="1265417"/>
    <lineage>
        <taxon>Eukaryota</taxon>
        <taxon>Metazoa</taxon>
        <taxon>Ecdysozoa</taxon>
        <taxon>Arthropoda</taxon>
        <taxon>Hexapoda</taxon>
        <taxon>Insecta</taxon>
        <taxon>Pterygota</taxon>
        <taxon>Neoptera</taxon>
        <taxon>Endopterygota</taxon>
        <taxon>Coleoptera</taxon>
        <taxon>Polyphaga</taxon>
        <taxon>Cucujiformia</taxon>
        <taxon>Chrysomeloidea</taxon>
        <taxon>Cerambycidae</taxon>
        <taxon>Cerambycinae</taxon>
        <taxon>Callichromatini</taxon>
        <taxon>Aromia</taxon>
    </lineage>
</organism>
<gene>
    <name evidence="4" type="ORF">NQ318_002593</name>
</gene>
<dbReference type="InterPro" id="IPR004344">
    <property type="entry name" value="TTL/TTLL_fam"/>
</dbReference>
<dbReference type="SUPFAM" id="SSF56059">
    <property type="entry name" value="Glutathione synthetase ATP-binding domain-like"/>
    <property type="match status" value="1"/>
</dbReference>
<dbReference type="Gene3D" id="3.30.470.20">
    <property type="entry name" value="ATP-grasp fold, B domain"/>
    <property type="match status" value="1"/>
</dbReference>
<dbReference type="GO" id="GO:0005524">
    <property type="term" value="F:ATP binding"/>
    <property type="evidence" value="ECO:0007669"/>
    <property type="project" value="UniProtKB-KW"/>
</dbReference>
<dbReference type="PANTHER" id="PTHR12241:SF118">
    <property type="entry name" value="TUBULIN POLYGLUTAMYLASE TTLL2-RELATED"/>
    <property type="match status" value="1"/>
</dbReference>
<dbReference type="GO" id="GO:0015631">
    <property type="term" value="F:tubulin binding"/>
    <property type="evidence" value="ECO:0007669"/>
    <property type="project" value="TreeGrafter"/>
</dbReference>
<dbReference type="GO" id="GO:0070740">
    <property type="term" value="F:tubulin-glutamic acid ligase activity"/>
    <property type="evidence" value="ECO:0007669"/>
    <property type="project" value="TreeGrafter"/>
</dbReference>
<dbReference type="Pfam" id="PF03133">
    <property type="entry name" value="TTL"/>
    <property type="match status" value="1"/>
</dbReference>
<proteinExistence type="predicted"/>
<comment type="caution">
    <text evidence="4">The sequence shown here is derived from an EMBL/GenBank/DDBJ whole genome shotgun (WGS) entry which is preliminary data.</text>
</comment>
<evidence type="ECO:0000256" key="2">
    <source>
        <dbReference type="ARBA" id="ARBA00022741"/>
    </source>
</evidence>
<keyword evidence="5" id="KW-1185">Reference proteome</keyword>
<reference evidence="4" key="1">
    <citation type="journal article" date="2023" name="Insect Mol. Biol.">
        <title>Genome sequencing provides insights into the evolution of gene families encoding plant cell wall-degrading enzymes in longhorned beetles.</title>
        <authorList>
            <person name="Shin N.R."/>
            <person name="Okamura Y."/>
            <person name="Kirsch R."/>
            <person name="Pauchet Y."/>
        </authorList>
    </citation>
    <scope>NUCLEOTIDE SEQUENCE</scope>
    <source>
        <strain evidence="4">AMC_N1</strain>
    </source>
</reference>
<dbReference type="Proteomes" id="UP001162162">
    <property type="component" value="Unassembled WGS sequence"/>
</dbReference>
<dbReference type="EMBL" id="JAPWTK010000291">
    <property type="protein sequence ID" value="KAJ8943360.1"/>
    <property type="molecule type" value="Genomic_DNA"/>
</dbReference>
<dbReference type="GO" id="GO:0036064">
    <property type="term" value="C:ciliary basal body"/>
    <property type="evidence" value="ECO:0007669"/>
    <property type="project" value="TreeGrafter"/>
</dbReference>
<dbReference type="GO" id="GO:0000226">
    <property type="term" value="P:microtubule cytoskeleton organization"/>
    <property type="evidence" value="ECO:0007669"/>
    <property type="project" value="TreeGrafter"/>
</dbReference>
<evidence type="ECO:0008006" key="6">
    <source>
        <dbReference type="Google" id="ProtNLM"/>
    </source>
</evidence>
<evidence type="ECO:0000313" key="5">
    <source>
        <dbReference type="Proteomes" id="UP001162162"/>
    </source>
</evidence>
<protein>
    <recommendedName>
        <fullName evidence="6">Tubulin polyglutamylase TTLL2</fullName>
    </recommendedName>
</protein>
<feature type="non-terminal residue" evidence="4">
    <location>
        <position position="1"/>
    </location>
</feature>
<keyword evidence="1" id="KW-0436">Ligase</keyword>
<evidence type="ECO:0000256" key="3">
    <source>
        <dbReference type="ARBA" id="ARBA00022840"/>
    </source>
</evidence>
<sequence>VCQERGWKEYISESDSNWNLWWRTSGFPVSHYRSLYEWQYINHIPKGASICRKDNLVRYLRCMKNVYGSIYDFSPHGYNLPLEYTKLAAECSRGRPLSGRDDNQRLFEDKPIWICKPVAQSQGRGIFLFRKLSELNYDTNTIVQRYIEKPLLIGGYKFDLRLYVCVPSYHPVTIYMYREGLARFGTDKFSLNDLRNPFRHLTNYSINKLGPGYTEMKERVGSGCKWTLRQLRKYFRQAGILDWLLWQRITSLVILTVLSNVNQIPPTVNCFEFFGFDVLIDSSLRPWLLEVNLSPALSNDCDADCLVKKPMLHDMFDLLGLPLERDLRTSKLSLQNTVSVVNAAGRWRRKHKKISGSPVSRFDSGVRSKNRTPSVTNEKTFMNLPKVQVDGTTLNPPMYIQGTRPVDEYRKTDCKTWGNGRDWNYASAKEGRWVRIWPMAIDVLHKTSDCNNTAHVKSMVTKVIKFTKTAKELARKHPAASEVQLSEFLQEEMQLTGDVWIPPV</sequence>
<name>A0AAV8XW47_9CUCU</name>
<dbReference type="AlphaFoldDB" id="A0AAV8XW47"/>
<accession>A0AAV8XW47</accession>
<keyword evidence="2" id="KW-0547">Nucleotide-binding</keyword>
<dbReference type="PANTHER" id="PTHR12241">
    <property type="entry name" value="TUBULIN POLYGLUTAMYLASE"/>
    <property type="match status" value="1"/>
</dbReference>
<evidence type="ECO:0000256" key="1">
    <source>
        <dbReference type="ARBA" id="ARBA00022598"/>
    </source>
</evidence>
<keyword evidence="3" id="KW-0067">ATP-binding</keyword>
<dbReference type="PROSITE" id="PS51221">
    <property type="entry name" value="TTL"/>
    <property type="match status" value="1"/>
</dbReference>
<evidence type="ECO:0000313" key="4">
    <source>
        <dbReference type="EMBL" id="KAJ8943360.1"/>
    </source>
</evidence>